<feature type="region of interest" description="Disordered" evidence="3">
    <location>
        <begin position="170"/>
        <end position="192"/>
    </location>
</feature>
<dbReference type="GO" id="GO:0042602">
    <property type="term" value="F:riboflavin reductase (NADPH) activity"/>
    <property type="evidence" value="ECO:0007669"/>
    <property type="project" value="TreeGrafter"/>
</dbReference>
<dbReference type="SUPFAM" id="SSF50475">
    <property type="entry name" value="FMN-binding split barrel"/>
    <property type="match status" value="1"/>
</dbReference>
<dbReference type="Proteomes" id="UP000236754">
    <property type="component" value="Unassembled WGS sequence"/>
</dbReference>
<evidence type="ECO:0000256" key="2">
    <source>
        <dbReference type="ARBA" id="ARBA00023002"/>
    </source>
</evidence>
<comment type="similarity">
    <text evidence="1">Belongs to the non-flavoprotein flavin reductase family.</text>
</comment>
<dbReference type="Pfam" id="PF01613">
    <property type="entry name" value="Flavin_Reduct"/>
    <property type="match status" value="1"/>
</dbReference>
<dbReference type="OrthoDB" id="9792858at2"/>
<organism evidence="5 6">
    <name type="scientific">Actinacidiphila yanglinensis</name>
    <dbReference type="NCBI Taxonomy" id="310779"/>
    <lineage>
        <taxon>Bacteria</taxon>
        <taxon>Bacillati</taxon>
        <taxon>Actinomycetota</taxon>
        <taxon>Actinomycetes</taxon>
        <taxon>Kitasatosporales</taxon>
        <taxon>Streptomycetaceae</taxon>
        <taxon>Actinacidiphila</taxon>
    </lineage>
</organism>
<evidence type="ECO:0000256" key="3">
    <source>
        <dbReference type="SAM" id="MobiDB-lite"/>
    </source>
</evidence>
<reference evidence="5 6" key="1">
    <citation type="submission" date="2016-10" db="EMBL/GenBank/DDBJ databases">
        <authorList>
            <person name="de Groot N.N."/>
        </authorList>
    </citation>
    <scope>NUCLEOTIDE SEQUENCE [LARGE SCALE GENOMIC DNA]</scope>
    <source>
        <strain evidence="5 6">CGMCC 4.2023</strain>
    </source>
</reference>
<dbReference type="Gene3D" id="2.30.110.10">
    <property type="entry name" value="Electron Transport, Fmn-binding Protein, Chain A"/>
    <property type="match status" value="1"/>
</dbReference>
<gene>
    <name evidence="5" type="ORF">SAMN05216223_12491</name>
</gene>
<dbReference type="SMART" id="SM00903">
    <property type="entry name" value="Flavin_Reduct"/>
    <property type="match status" value="1"/>
</dbReference>
<dbReference type="PANTHER" id="PTHR30466:SF11">
    <property type="entry name" value="FLAVIN-DEPENDENT MONOOXYGENASE, REDUCTASE SUBUNIT HSAB"/>
    <property type="match status" value="1"/>
</dbReference>
<dbReference type="AlphaFoldDB" id="A0A1H6E2N6"/>
<evidence type="ECO:0000256" key="1">
    <source>
        <dbReference type="ARBA" id="ARBA00008898"/>
    </source>
</evidence>
<dbReference type="InterPro" id="IPR002563">
    <property type="entry name" value="Flavin_Rdtase-like_dom"/>
</dbReference>
<dbReference type="EMBL" id="FNVU01000024">
    <property type="protein sequence ID" value="SEG91807.1"/>
    <property type="molecule type" value="Genomic_DNA"/>
</dbReference>
<dbReference type="InterPro" id="IPR012349">
    <property type="entry name" value="Split_barrel_FMN-bd"/>
</dbReference>
<feature type="compositionally biased region" description="Low complexity" evidence="3">
    <location>
        <begin position="180"/>
        <end position="192"/>
    </location>
</feature>
<keyword evidence="6" id="KW-1185">Reference proteome</keyword>
<protein>
    <submittedName>
        <fullName evidence="5">NADH-FMN oxidoreductase RutF, flavin reductase (DIM6/NTAB) family</fullName>
    </submittedName>
</protein>
<evidence type="ECO:0000259" key="4">
    <source>
        <dbReference type="SMART" id="SM00903"/>
    </source>
</evidence>
<name>A0A1H6E2N6_9ACTN</name>
<evidence type="ECO:0000313" key="6">
    <source>
        <dbReference type="Proteomes" id="UP000236754"/>
    </source>
</evidence>
<dbReference type="GO" id="GO:0010181">
    <property type="term" value="F:FMN binding"/>
    <property type="evidence" value="ECO:0007669"/>
    <property type="project" value="InterPro"/>
</dbReference>
<evidence type="ECO:0000313" key="5">
    <source>
        <dbReference type="EMBL" id="SEG91807.1"/>
    </source>
</evidence>
<feature type="domain" description="Flavin reductase like" evidence="4">
    <location>
        <begin position="14"/>
        <end position="158"/>
    </location>
</feature>
<accession>A0A1H6E2N6</accession>
<keyword evidence="2" id="KW-0560">Oxidoreductase</keyword>
<dbReference type="InterPro" id="IPR050268">
    <property type="entry name" value="NADH-dep_flavin_reductase"/>
</dbReference>
<dbReference type="PANTHER" id="PTHR30466">
    <property type="entry name" value="FLAVIN REDUCTASE"/>
    <property type="match status" value="1"/>
</dbReference>
<dbReference type="RefSeq" id="WP_103890181.1">
    <property type="nucleotide sequence ID" value="NZ_FNVU01000024.1"/>
</dbReference>
<proteinExistence type="inferred from homology"/>
<sequence length="192" mass="20120">MADPFDATDFRRTLGYLPTGVTVITTTGQLGQPVGMACNSLMSVSLDPPLILFGVGHTSSTLIDLRKSGTFCVNILGSGQGQLCRQFSIKDIDRFAGVRLAESEAGPELCDAIAWMSCTIEAEHVAGDHVVIIARVTALRVDEDEPAPLVFHRGRFGSFFEAPEPLAAAGSISPQGVRGGTRTTTSVPGGAG</sequence>